<dbReference type="InterPro" id="IPR047218">
    <property type="entry name" value="YocR/YhdH-like"/>
</dbReference>
<feature type="transmembrane region" description="Helical" evidence="7">
    <location>
        <begin position="148"/>
        <end position="166"/>
    </location>
</feature>
<comment type="caution">
    <text evidence="8">The sequence shown here is derived from an EMBL/GenBank/DDBJ whole genome shotgun (WGS) entry which is preliminary data.</text>
</comment>
<evidence type="ECO:0000256" key="3">
    <source>
        <dbReference type="ARBA" id="ARBA00022692"/>
    </source>
</evidence>
<feature type="transmembrane region" description="Helical" evidence="7">
    <location>
        <begin position="262"/>
        <end position="280"/>
    </location>
</feature>
<feature type="transmembrane region" description="Helical" evidence="7">
    <location>
        <begin position="218"/>
        <end position="242"/>
    </location>
</feature>
<evidence type="ECO:0000256" key="1">
    <source>
        <dbReference type="ARBA" id="ARBA00004141"/>
    </source>
</evidence>
<organism evidence="8 9">
    <name type="scientific">Clostridium oceanicum</name>
    <dbReference type="NCBI Taxonomy" id="1543"/>
    <lineage>
        <taxon>Bacteria</taxon>
        <taxon>Bacillati</taxon>
        <taxon>Bacillota</taxon>
        <taxon>Clostridia</taxon>
        <taxon>Eubacteriales</taxon>
        <taxon>Clostridiaceae</taxon>
        <taxon>Clostridium</taxon>
    </lineage>
</organism>
<keyword evidence="5 7" id="KW-0472">Membrane</keyword>
<proteinExistence type="inferred from homology"/>
<dbReference type="Pfam" id="PF00209">
    <property type="entry name" value="SNF"/>
    <property type="match status" value="2"/>
</dbReference>
<dbReference type="SUPFAM" id="SSF161070">
    <property type="entry name" value="SNF-like"/>
    <property type="match status" value="1"/>
</dbReference>
<dbReference type="EMBL" id="BAAACG010000013">
    <property type="protein sequence ID" value="GAA0743860.1"/>
    <property type="molecule type" value="Genomic_DNA"/>
</dbReference>
<feature type="transmembrane region" description="Helical" evidence="7">
    <location>
        <begin position="178"/>
        <end position="198"/>
    </location>
</feature>
<dbReference type="PANTHER" id="PTHR42948">
    <property type="entry name" value="TRANSPORTER"/>
    <property type="match status" value="1"/>
</dbReference>
<accession>A0ABN1JP83</accession>
<evidence type="ECO:0000256" key="2">
    <source>
        <dbReference type="ARBA" id="ARBA00022448"/>
    </source>
</evidence>
<feature type="transmembrane region" description="Helical" evidence="7">
    <location>
        <begin position="300"/>
        <end position="323"/>
    </location>
</feature>
<comment type="subcellular location">
    <subcellularLocation>
        <location evidence="1">Membrane</location>
        <topology evidence="1">Multi-pass membrane protein</topology>
    </subcellularLocation>
</comment>
<feature type="transmembrane region" description="Helical" evidence="7">
    <location>
        <begin position="88"/>
        <end position="114"/>
    </location>
</feature>
<dbReference type="PROSITE" id="PS00610">
    <property type="entry name" value="NA_NEUROTRAN_SYMP_1"/>
    <property type="match status" value="1"/>
</dbReference>
<protein>
    <recommendedName>
        <fullName evidence="6">Transporter</fullName>
    </recommendedName>
</protein>
<evidence type="ECO:0000256" key="5">
    <source>
        <dbReference type="ARBA" id="ARBA00023136"/>
    </source>
</evidence>
<feature type="transmembrane region" description="Helical" evidence="7">
    <location>
        <begin position="43"/>
        <end position="67"/>
    </location>
</feature>
<evidence type="ECO:0000313" key="8">
    <source>
        <dbReference type="EMBL" id="GAA0743860.1"/>
    </source>
</evidence>
<keyword evidence="9" id="KW-1185">Reference proteome</keyword>
<feature type="transmembrane region" description="Helical" evidence="7">
    <location>
        <begin position="12"/>
        <end position="31"/>
    </location>
</feature>
<reference evidence="8 9" key="1">
    <citation type="journal article" date="2019" name="Int. J. Syst. Evol. Microbiol.">
        <title>The Global Catalogue of Microorganisms (GCM) 10K type strain sequencing project: providing services to taxonomists for standard genome sequencing and annotation.</title>
        <authorList>
            <consortium name="The Broad Institute Genomics Platform"/>
            <consortium name="The Broad Institute Genome Sequencing Center for Infectious Disease"/>
            <person name="Wu L."/>
            <person name="Ma J."/>
        </authorList>
    </citation>
    <scope>NUCLEOTIDE SEQUENCE [LARGE SCALE GENOMIC DNA]</scope>
    <source>
        <strain evidence="8 9">JCM 1407</strain>
    </source>
</reference>
<name>A0ABN1JP83_9CLOT</name>
<dbReference type="PANTHER" id="PTHR42948:SF1">
    <property type="entry name" value="TRANSPORTER"/>
    <property type="match status" value="1"/>
</dbReference>
<gene>
    <name evidence="8" type="ORF">GCM10008906_28030</name>
</gene>
<evidence type="ECO:0000256" key="7">
    <source>
        <dbReference type="SAM" id="Phobius"/>
    </source>
</evidence>
<evidence type="ECO:0000256" key="4">
    <source>
        <dbReference type="ARBA" id="ARBA00022989"/>
    </source>
</evidence>
<dbReference type="PRINTS" id="PR00176">
    <property type="entry name" value="NANEUSMPORT"/>
</dbReference>
<comment type="similarity">
    <text evidence="6">Belongs to the sodium:neurotransmitter symporter (SNF) (TC 2.A.22) family.</text>
</comment>
<dbReference type="Proteomes" id="UP001501510">
    <property type="component" value="Unassembled WGS sequence"/>
</dbReference>
<keyword evidence="4 7" id="KW-1133">Transmembrane helix</keyword>
<feature type="transmembrane region" description="Helical" evidence="7">
    <location>
        <begin position="428"/>
        <end position="454"/>
    </location>
</feature>
<dbReference type="InterPro" id="IPR037272">
    <property type="entry name" value="SNS_sf"/>
</dbReference>
<dbReference type="CDD" id="cd10336">
    <property type="entry name" value="SLC6sbd_Tyt1-Like"/>
    <property type="match status" value="1"/>
</dbReference>
<dbReference type="RefSeq" id="WP_343762461.1">
    <property type="nucleotide sequence ID" value="NZ_BAAACG010000013.1"/>
</dbReference>
<evidence type="ECO:0000313" key="9">
    <source>
        <dbReference type="Proteomes" id="UP001501510"/>
    </source>
</evidence>
<sequence length="456" mass="50277">MAKEKGREKFSSKIGIFFATLAAAVGLGNIWKFPYLVGENGGGAFLLVYLICVFFLGIPVMISEFYIGRKTKKNVIGAIEKLNPNSKWKIIGYMGIITSYFIMFFYTAVAGWVYSYFFKSLTGKFNNIDLNSAKDVFSSTVASNISPVFWQIIVLIVVSSIILLGVQKGIEKVTKTLMPLLFILIIICGVRALTLPGAREGLNFLLNPDFSKLTATGILIALGLAFFKLAVGLGAMVTYSSYFTEDTNMISNSIKVAFSDTLVSLLAGIAIFPVVFSFNIKPTEGPGLLFMSIPLVFSKIPLGKVLLVIFFLLTAMASTMSILSMIQVQIAYYTEEMNITRKKAVIFNFILVALVGSLATLSADPSSILYNVKILGFTFFDIFDKTSSNVLLPLGGLLIAVFVGYKNKKEDILYELSNKGTLKVEKMVSIYYFIIRYITPIILLVVFLNSIGIIKF</sequence>
<dbReference type="InterPro" id="IPR000175">
    <property type="entry name" value="Na/ntran_symport"/>
</dbReference>
<keyword evidence="3 6" id="KW-0812">Transmembrane</keyword>
<dbReference type="PROSITE" id="PS50267">
    <property type="entry name" value="NA_NEUROTRAN_SYMP_3"/>
    <property type="match status" value="1"/>
</dbReference>
<feature type="transmembrane region" description="Helical" evidence="7">
    <location>
        <begin position="390"/>
        <end position="407"/>
    </location>
</feature>
<feature type="transmembrane region" description="Helical" evidence="7">
    <location>
        <begin position="344"/>
        <end position="363"/>
    </location>
</feature>
<keyword evidence="6" id="KW-0769">Symport</keyword>
<keyword evidence="2 6" id="KW-0813">Transport</keyword>
<dbReference type="NCBIfam" id="NF037979">
    <property type="entry name" value="Na_transp"/>
    <property type="match status" value="1"/>
</dbReference>
<evidence type="ECO:0000256" key="6">
    <source>
        <dbReference type="RuleBase" id="RU003732"/>
    </source>
</evidence>